<evidence type="ECO:0000313" key="4">
    <source>
        <dbReference type="EMBL" id="MBB4786993.1"/>
    </source>
</evidence>
<reference evidence="4 5" key="1">
    <citation type="submission" date="2020-08" db="EMBL/GenBank/DDBJ databases">
        <title>Sequencing the genomes of 1000 actinobacteria strains.</title>
        <authorList>
            <person name="Klenk H.-P."/>
        </authorList>
    </citation>
    <scope>NUCLEOTIDE SEQUENCE [LARGE SCALE GENOMIC DNA]</scope>
    <source>
        <strain evidence="4 5">DSM 41530</strain>
    </source>
</reference>
<dbReference type="NCBIfam" id="NF033551">
    <property type="entry name" value="transpos_IS1182"/>
    <property type="match status" value="1"/>
</dbReference>
<evidence type="ECO:0000259" key="2">
    <source>
        <dbReference type="Pfam" id="PF05598"/>
    </source>
</evidence>
<evidence type="ECO:0000256" key="1">
    <source>
        <dbReference type="SAM" id="MobiDB-lite"/>
    </source>
</evidence>
<keyword evidence="5" id="KW-1185">Reference proteome</keyword>
<dbReference type="PANTHER" id="PTHR35604:SF2">
    <property type="entry name" value="TRANSPOSASE INSH FOR INSERTION SEQUENCE ELEMENT IS5A-RELATED"/>
    <property type="match status" value="1"/>
</dbReference>
<protein>
    <submittedName>
        <fullName evidence="4">Transposase</fullName>
    </submittedName>
</protein>
<dbReference type="RefSeq" id="WP_020872732.1">
    <property type="nucleotide sequence ID" value="NZ_CP157809.1"/>
</dbReference>
<feature type="compositionally biased region" description="Basic and acidic residues" evidence="1">
    <location>
        <begin position="519"/>
        <end position="529"/>
    </location>
</feature>
<dbReference type="InterPro" id="IPR047629">
    <property type="entry name" value="IS1182_transpos"/>
</dbReference>
<dbReference type="Pfam" id="PF05598">
    <property type="entry name" value="DUF772"/>
    <property type="match status" value="1"/>
</dbReference>
<dbReference type="Proteomes" id="UP000530530">
    <property type="component" value="Unassembled WGS sequence"/>
</dbReference>
<evidence type="ECO:0000259" key="3">
    <source>
        <dbReference type="Pfam" id="PF13751"/>
    </source>
</evidence>
<dbReference type="PANTHER" id="PTHR35604">
    <property type="entry name" value="TRANSPOSASE INSH FOR INSERTION SEQUENCE ELEMENT IS5A-RELATED"/>
    <property type="match status" value="1"/>
</dbReference>
<accession>A0ABR6LZH4</accession>
<dbReference type="InterPro" id="IPR025668">
    <property type="entry name" value="Tnp_DDE_dom"/>
</dbReference>
<comment type="caution">
    <text evidence="4">The sequence shown here is derived from an EMBL/GenBank/DDBJ whole genome shotgun (WGS) entry which is preliminary data.</text>
</comment>
<organism evidence="4 5">
    <name type="scientific">Streptomyces rapamycinicus</name>
    <dbReference type="NCBI Taxonomy" id="1226757"/>
    <lineage>
        <taxon>Bacteria</taxon>
        <taxon>Bacillati</taxon>
        <taxon>Actinomycetota</taxon>
        <taxon>Actinomycetes</taxon>
        <taxon>Kitasatosporales</taxon>
        <taxon>Streptomycetaceae</taxon>
        <taxon>Streptomyces</taxon>
        <taxon>Streptomyces violaceusniger group</taxon>
    </lineage>
</organism>
<dbReference type="EMBL" id="JACHNG010000001">
    <property type="protein sequence ID" value="MBB4786993.1"/>
    <property type="molecule type" value="Genomic_DNA"/>
</dbReference>
<sequence length="562" mass="62166">MRIRDEFGPVFESEQFVAAFAHRGGPSVSPGMLALVSVMQYAERLTDRQAADAVRGRIDWQYALGLQLADPGFDFSVLSEFRDRLIAHGLEQQILDAILAQCNKRGLLRAGGRARTDSTHVIACIRDLNRLEFVTETMRCALEALAVAAPAWLAGTDAVNADWLARYQQRADSYRLPKGEPERTAFAENVGGDGYELLHTLDDPTAPAHLRDLEAVVLLRTVWAQEYQRDARGVRWRGHKQRPPGAARIVSPHDVDARCGVKRGSAWDGYKTHLTESCDDGLPHLITCTATTPATTDDHRLTAAVHQSLTERGLKPAEHYVDSGYTSAKIILEARARGVEVIGPVRQAGGRPALLGSGYAATDFRIDWRARQVTCPQGRISTRWTDTTIGGETRVHIDFSGAGCTSCPAKDACTTAAYRVLTLLPREEHELLRQRRAEQQTDQWKKQYHTRAGVEGSISQAVRRTGTRRTRYRGLAKTSLAQVLTAAALNLYRLDTWWTGTPWAPHESPTTNSLSSATRPDRQNPDHIRQQSPTAITVTRITPSCLAVIVRVINSVSSRTTK</sequence>
<evidence type="ECO:0000313" key="5">
    <source>
        <dbReference type="Proteomes" id="UP000530530"/>
    </source>
</evidence>
<feature type="compositionally biased region" description="Polar residues" evidence="1">
    <location>
        <begin position="508"/>
        <end position="518"/>
    </location>
</feature>
<proteinExistence type="predicted"/>
<gene>
    <name evidence="4" type="ORF">BJY27_007954</name>
</gene>
<feature type="domain" description="Transposase DDE" evidence="3">
    <location>
        <begin position="374"/>
        <end position="494"/>
    </location>
</feature>
<dbReference type="Pfam" id="PF13751">
    <property type="entry name" value="DDE_Tnp_1_6"/>
    <property type="match status" value="1"/>
</dbReference>
<feature type="region of interest" description="Disordered" evidence="1">
    <location>
        <begin position="503"/>
        <end position="535"/>
    </location>
</feature>
<feature type="domain" description="Transposase InsH N-terminal" evidence="2">
    <location>
        <begin position="14"/>
        <end position="84"/>
    </location>
</feature>
<name>A0ABR6LZH4_9ACTN</name>
<dbReference type="InterPro" id="IPR008490">
    <property type="entry name" value="Transposase_InsH_N"/>
</dbReference>